<dbReference type="InterPro" id="IPR041649">
    <property type="entry name" value="NepR"/>
</dbReference>
<evidence type="ECO:0000259" key="1">
    <source>
        <dbReference type="Pfam" id="PF18557"/>
    </source>
</evidence>
<proteinExistence type="predicted"/>
<sequence length="40" mass="4913">MRQIDESLRHVYREIANDDVPDRFKDLLERLKEQDTPNEK</sequence>
<organism evidence="2 3">
    <name type="scientific">Mesobaculum littorinae</name>
    <dbReference type="NCBI Taxonomy" id="2486419"/>
    <lineage>
        <taxon>Bacteria</taxon>
        <taxon>Pseudomonadati</taxon>
        <taxon>Pseudomonadota</taxon>
        <taxon>Alphaproteobacteria</taxon>
        <taxon>Rhodobacterales</taxon>
        <taxon>Roseobacteraceae</taxon>
        <taxon>Mesobaculum</taxon>
    </lineage>
</organism>
<dbReference type="OrthoDB" id="7875342at2"/>
<evidence type="ECO:0000313" key="3">
    <source>
        <dbReference type="Proteomes" id="UP000285908"/>
    </source>
</evidence>
<dbReference type="AlphaFoldDB" id="A0A438AI38"/>
<evidence type="ECO:0000313" key="2">
    <source>
        <dbReference type="EMBL" id="RVV98257.1"/>
    </source>
</evidence>
<keyword evidence="3" id="KW-1185">Reference proteome</keyword>
<feature type="domain" description="Anti-sigma factor NepR" evidence="1">
    <location>
        <begin position="2"/>
        <end position="35"/>
    </location>
</feature>
<dbReference type="EMBL" id="RQXX01000003">
    <property type="protein sequence ID" value="RVV98257.1"/>
    <property type="molecule type" value="Genomic_DNA"/>
</dbReference>
<protein>
    <submittedName>
        <fullName evidence="2">Regulator</fullName>
    </submittedName>
</protein>
<reference evidence="2 3" key="1">
    <citation type="submission" date="2018-11" db="EMBL/GenBank/DDBJ databases">
        <title>Mesobaculum littorinae gen. nov., sp. nov., isolated from Littorina scabra that represents a novel genus of the order Rhodobacteraceae.</title>
        <authorList>
            <person name="Li F."/>
        </authorList>
    </citation>
    <scope>NUCLEOTIDE SEQUENCE [LARGE SCALE GENOMIC DNA]</scope>
    <source>
        <strain evidence="2 3">M0103</strain>
    </source>
</reference>
<dbReference type="Pfam" id="PF18557">
    <property type="entry name" value="NepR"/>
    <property type="match status" value="1"/>
</dbReference>
<dbReference type="Proteomes" id="UP000285908">
    <property type="component" value="Unassembled WGS sequence"/>
</dbReference>
<name>A0A438AI38_9RHOB</name>
<comment type="caution">
    <text evidence="2">The sequence shown here is derived from an EMBL/GenBank/DDBJ whole genome shotgun (WGS) entry which is preliminary data.</text>
</comment>
<accession>A0A438AI38</accession>
<gene>
    <name evidence="2" type="ORF">EKE94_12060</name>
</gene>